<dbReference type="InterPro" id="IPR035940">
    <property type="entry name" value="CAP_sf"/>
</dbReference>
<evidence type="ECO:0000256" key="1">
    <source>
        <dbReference type="SAM" id="SignalP"/>
    </source>
</evidence>
<protein>
    <submittedName>
        <fullName evidence="2">SAG family member</fullName>
    </submittedName>
</protein>
<sequence>MGPIFKGTAVVCLVALSGLKPATGALSFQAEEADNAAAAEPSAEACEESIAKVKKTHFFAQLTDAEDQEYRQAVENALKAGLKELQSYPENDGEWTKFWAKPDGANLAHLLSSNSTKVGCAVGTCTQTSDELRTPETSITYLFCQMDPAAVKDKAPFDKEYYEALKERNTPLTEMTDEDLKAPVQGGAAAAVPSLLVAGLTAIVAFASA</sequence>
<name>U6JQ12_9EIME</name>
<dbReference type="InterPro" id="IPR021288">
    <property type="entry name" value="Surface_antigen"/>
</dbReference>
<reference evidence="2" key="2">
    <citation type="submission" date="2013-10" db="EMBL/GenBank/DDBJ databases">
        <authorList>
            <person name="Aslett M."/>
        </authorList>
    </citation>
    <scope>NUCLEOTIDE SEQUENCE [LARGE SCALE GENOMIC DNA]</scope>
    <source>
        <strain evidence="2">Houghton</strain>
    </source>
</reference>
<proteinExistence type="predicted"/>
<dbReference type="Proteomes" id="UP000030744">
    <property type="component" value="Unassembled WGS sequence"/>
</dbReference>
<accession>U6JQ12</accession>
<gene>
    <name evidence="2" type="ORF">EMH_0027790</name>
</gene>
<feature type="chain" id="PRO_5004672027" evidence="1">
    <location>
        <begin position="25"/>
        <end position="209"/>
    </location>
</feature>
<keyword evidence="3" id="KW-1185">Reference proteome</keyword>
<organism evidence="2 3">
    <name type="scientific">Eimeria mitis</name>
    <dbReference type="NCBI Taxonomy" id="44415"/>
    <lineage>
        <taxon>Eukaryota</taxon>
        <taxon>Sar</taxon>
        <taxon>Alveolata</taxon>
        <taxon>Apicomplexa</taxon>
        <taxon>Conoidasida</taxon>
        <taxon>Coccidia</taxon>
        <taxon>Eucoccidiorida</taxon>
        <taxon>Eimeriorina</taxon>
        <taxon>Eimeriidae</taxon>
        <taxon>Eimeria</taxon>
    </lineage>
</organism>
<dbReference type="RefSeq" id="XP_013349529.1">
    <property type="nucleotide sequence ID" value="XM_013494075.1"/>
</dbReference>
<dbReference type="Gene3D" id="3.40.33.10">
    <property type="entry name" value="CAP"/>
    <property type="match status" value="1"/>
</dbReference>
<dbReference type="OrthoDB" id="348012at2759"/>
<evidence type="ECO:0000313" key="2">
    <source>
        <dbReference type="EMBL" id="CDJ26951.1"/>
    </source>
</evidence>
<dbReference type="AlphaFoldDB" id="U6JQ12"/>
<keyword evidence="1" id="KW-0732">Signal</keyword>
<dbReference type="EMBL" id="HG678564">
    <property type="protein sequence ID" value="CDJ26951.1"/>
    <property type="molecule type" value="Genomic_DNA"/>
</dbReference>
<dbReference type="VEuPathDB" id="ToxoDB:EMH_0027790"/>
<evidence type="ECO:0000313" key="3">
    <source>
        <dbReference type="Proteomes" id="UP000030744"/>
    </source>
</evidence>
<dbReference type="Pfam" id="PF11054">
    <property type="entry name" value="Surface_antigen"/>
    <property type="match status" value="1"/>
</dbReference>
<feature type="signal peptide" evidence="1">
    <location>
        <begin position="1"/>
        <end position="24"/>
    </location>
</feature>
<dbReference type="GeneID" id="25377640"/>
<reference evidence="2" key="1">
    <citation type="submission" date="2013-10" db="EMBL/GenBank/DDBJ databases">
        <title>Genomic analysis of the causative agents of coccidiosis in chickens.</title>
        <authorList>
            <person name="Reid A.J."/>
            <person name="Blake D."/>
            <person name="Billington K."/>
            <person name="Browne H."/>
            <person name="Dunn M."/>
            <person name="Hung S."/>
            <person name="Kawahara F."/>
            <person name="Miranda-Saavedra D."/>
            <person name="Mourier T."/>
            <person name="Nagra H."/>
            <person name="Otto T.D."/>
            <person name="Rawlings N."/>
            <person name="Sanchez A."/>
            <person name="Sanders M."/>
            <person name="Subramaniam C."/>
            <person name="Tay Y."/>
            <person name="Dear P."/>
            <person name="Doerig C."/>
            <person name="Gruber A."/>
            <person name="Parkinson J."/>
            <person name="Shirley M."/>
            <person name="Wan K.L."/>
            <person name="Berriman M."/>
            <person name="Tomley F."/>
            <person name="Pain A."/>
        </authorList>
    </citation>
    <scope>NUCLEOTIDE SEQUENCE [LARGE SCALE GENOMIC DNA]</scope>
    <source>
        <strain evidence="2">Houghton</strain>
    </source>
</reference>